<proteinExistence type="inferred from homology"/>
<dbReference type="NCBIfam" id="TIGR02454">
    <property type="entry name" value="ECF_T_CbiQ"/>
    <property type="match status" value="1"/>
</dbReference>
<comment type="similarity">
    <text evidence="2">Belongs to the CbiQ family.</text>
</comment>
<dbReference type="RefSeq" id="WP_136853296.1">
    <property type="nucleotide sequence ID" value="NZ_SWCI01000006.1"/>
</dbReference>
<keyword evidence="6 7" id="KW-0472">Membrane</keyword>
<evidence type="ECO:0000256" key="5">
    <source>
        <dbReference type="ARBA" id="ARBA00022989"/>
    </source>
</evidence>
<accession>A0A4U1BD01</accession>
<dbReference type="PANTHER" id="PTHR34857">
    <property type="entry name" value="SLL0384 PROTEIN"/>
    <property type="match status" value="1"/>
</dbReference>
<name>A0A4U1BD01_9GAMM</name>
<dbReference type="Pfam" id="PF02361">
    <property type="entry name" value="CbiQ"/>
    <property type="match status" value="1"/>
</dbReference>
<evidence type="ECO:0000313" key="8">
    <source>
        <dbReference type="EMBL" id="TKB48619.1"/>
    </source>
</evidence>
<keyword evidence="4 7" id="KW-0812">Transmembrane</keyword>
<organism evidence="8 9">
    <name type="scientific">Ferrimonas sediminicola</name>
    <dbReference type="NCBI Taxonomy" id="2569538"/>
    <lineage>
        <taxon>Bacteria</taxon>
        <taxon>Pseudomonadati</taxon>
        <taxon>Pseudomonadota</taxon>
        <taxon>Gammaproteobacteria</taxon>
        <taxon>Alteromonadales</taxon>
        <taxon>Ferrimonadaceae</taxon>
        <taxon>Ferrimonas</taxon>
    </lineage>
</organism>
<comment type="caution">
    <text evidence="8">The sequence shown here is derived from an EMBL/GenBank/DDBJ whole genome shotgun (WGS) entry which is preliminary data.</text>
</comment>
<evidence type="ECO:0000256" key="2">
    <source>
        <dbReference type="ARBA" id="ARBA00008564"/>
    </source>
</evidence>
<evidence type="ECO:0000313" key="9">
    <source>
        <dbReference type="Proteomes" id="UP000305674"/>
    </source>
</evidence>
<feature type="transmembrane region" description="Helical" evidence="7">
    <location>
        <begin position="21"/>
        <end position="37"/>
    </location>
</feature>
<keyword evidence="9" id="KW-1185">Reference proteome</keyword>
<dbReference type="GO" id="GO:0006824">
    <property type="term" value="P:cobalt ion transport"/>
    <property type="evidence" value="ECO:0007669"/>
    <property type="project" value="InterPro"/>
</dbReference>
<dbReference type="AlphaFoldDB" id="A0A4U1BD01"/>
<gene>
    <name evidence="8" type="primary">cbiQ</name>
    <name evidence="8" type="ORF">FCL40_10685</name>
</gene>
<dbReference type="InterPro" id="IPR051611">
    <property type="entry name" value="ECF_transporter_component"/>
</dbReference>
<reference evidence="8 9" key="1">
    <citation type="submission" date="2019-04" db="EMBL/GenBank/DDBJ databases">
        <authorList>
            <person name="Hwang J.C."/>
        </authorList>
    </citation>
    <scope>NUCLEOTIDE SEQUENCE [LARGE SCALE GENOMIC DNA]</scope>
    <source>
        <strain evidence="8 9">IMCC35001</strain>
    </source>
</reference>
<dbReference type="GO" id="GO:0043190">
    <property type="term" value="C:ATP-binding cassette (ABC) transporter complex"/>
    <property type="evidence" value="ECO:0007669"/>
    <property type="project" value="InterPro"/>
</dbReference>
<dbReference type="Proteomes" id="UP000305674">
    <property type="component" value="Unassembled WGS sequence"/>
</dbReference>
<keyword evidence="3" id="KW-1003">Cell membrane</keyword>
<keyword evidence="5 7" id="KW-1133">Transmembrane helix</keyword>
<evidence type="ECO:0000256" key="3">
    <source>
        <dbReference type="ARBA" id="ARBA00022475"/>
    </source>
</evidence>
<sequence>MNDGLWLRAQQPRWLERSDPRLRVLCALVLLAVTLGLSHPLPLMLALTLSLGLVPVVGLSFKVLLKRLLAVEGLMILLLISLPFTVRGETLWQWHGLVLSAEGLERALVVLLRANTMVVGMLTLLGSMEPERLGHALARLGVPDKLVHLFLMTVRYLFVLLDEYRRLRQAMRARAFRPGSNLHTWRTLGWLIGMLLIRSMERASRVLAAMRCRGFQGRFYLIHKGQWQAVDSLHLALFTSLALSLKLLETQL</sequence>
<protein>
    <submittedName>
        <fullName evidence="8">Cobalt ECF transporter T component CbiQ</fullName>
    </submittedName>
</protein>
<evidence type="ECO:0000256" key="4">
    <source>
        <dbReference type="ARBA" id="ARBA00022692"/>
    </source>
</evidence>
<evidence type="ECO:0000256" key="1">
    <source>
        <dbReference type="ARBA" id="ARBA00004651"/>
    </source>
</evidence>
<dbReference type="OrthoDB" id="4533at2"/>
<dbReference type="InterPro" id="IPR003339">
    <property type="entry name" value="ABC/ECF_trnsptr_transmembrane"/>
</dbReference>
<evidence type="ECO:0000256" key="6">
    <source>
        <dbReference type="ARBA" id="ARBA00023136"/>
    </source>
</evidence>
<comment type="subcellular location">
    <subcellularLocation>
        <location evidence="1">Cell membrane</location>
        <topology evidence="1">Multi-pass membrane protein</topology>
    </subcellularLocation>
</comment>
<dbReference type="CDD" id="cd16914">
    <property type="entry name" value="EcfT"/>
    <property type="match status" value="1"/>
</dbReference>
<dbReference type="InterPro" id="IPR012809">
    <property type="entry name" value="ECF_CbiQ"/>
</dbReference>
<evidence type="ECO:0000256" key="7">
    <source>
        <dbReference type="SAM" id="Phobius"/>
    </source>
</evidence>
<feature type="transmembrane region" description="Helical" evidence="7">
    <location>
        <begin position="43"/>
        <end position="61"/>
    </location>
</feature>
<dbReference type="EMBL" id="SWCI01000006">
    <property type="protein sequence ID" value="TKB48619.1"/>
    <property type="molecule type" value="Genomic_DNA"/>
</dbReference>
<dbReference type="PANTHER" id="PTHR34857:SF2">
    <property type="entry name" value="SLL0384 PROTEIN"/>
    <property type="match status" value="1"/>
</dbReference>